<proteinExistence type="predicted"/>
<feature type="region of interest" description="Disordered" evidence="1">
    <location>
        <begin position="16"/>
        <end position="38"/>
    </location>
</feature>
<evidence type="ECO:0000313" key="2">
    <source>
        <dbReference type="EMBL" id="CAD8671818.1"/>
    </source>
</evidence>
<reference evidence="2" key="1">
    <citation type="submission" date="2021-01" db="EMBL/GenBank/DDBJ databases">
        <authorList>
            <person name="Corre E."/>
            <person name="Pelletier E."/>
            <person name="Niang G."/>
            <person name="Scheremetjew M."/>
            <person name="Finn R."/>
            <person name="Kale V."/>
            <person name="Holt S."/>
            <person name="Cochrane G."/>
            <person name="Meng A."/>
            <person name="Brown T."/>
            <person name="Cohen L."/>
        </authorList>
    </citation>
    <scope>NUCLEOTIDE SEQUENCE</scope>
    <source>
        <strain evidence="2">CCMP722</strain>
    </source>
</reference>
<organism evidence="2">
    <name type="scientific">Pyramimonas obovata</name>
    <dbReference type="NCBI Taxonomy" id="1411642"/>
    <lineage>
        <taxon>Eukaryota</taxon>
        <taxon>Viridiplantae</taxon>
        <taxon>Chlorophyta</taxon>
        <taxon>Pyramimonadophyceae</taxon>
        <taxon>Pyramimonadales</taxon>
        <taxon>Pyramimonadaceae</taxon>
        <taxon>Pyramimonas</taxon>
        <taxon>Pyramimonas incertae sedis</taxon>
    </lineage>
</organism>
<dbReference type="EMBL" id="HBFA01021723">
    <property type="protein sequence ID" value="CAD8671818.1"/>
    <property type="molecule type" value="Transcribed_RNA"/>
</dbReference>
<name>A0A7S0RAF7_9CHLO</name>
<protein>
    <submittedName>
        <fullName evidence="2">Uncharacterized protein</fullName>
    </submittedName>
</protein>
<gene>
    <name evidence="2" type="ORF">POBO1169_LOCUS11044</name>
</gene>
<evidence type="ECO:0000256" key="1">
    <source>
        <dbReference type="SAM" id="MobiDB-lite"/>
    </source>
</evidence>
<sequence length="216" mass="23165">MSFTLKTASASVASRSRATQAFNRHAPRARTHVTSTRTVCEAREQEKLHLKPDWRVMGLVGALAMSNVQVEPVQAFGAEIPLSDVTYEIVECKPGTFLPSKGKFLCAEFTATATNKTKRPVEAADVFGFINDKNGNSAAAVNITGTSRTVLAPIASPIASGTSQVKFDVVVSKEGVDLGPLTLKGFKATVSNKDVEQRFKGFDECELDPAECELGL</sequence>
<accession>A0A7S0RAF7</accession>
<dbReference type="AlphaFoldDB" id="A0A7S0RAF7"/>